<dbReference type="SUPFAM" id="SSF55785">
    <property type="entry name" value="PYP-like sensor domain (PAS domain)"/>
    <property type="match status" value="2"/>
</dbReference>
<feature type="domain" description="PAS" evidence="1">
    <location>
        <begin position="137"/>
        <end position="181"/>
    </location>
</feature>
<dbReference type="AlphaFoldDB" id="A0A8J3YUD6"/>
<dbReference type="InterPro" id="IPR029787">
    <property type="entry name" value="Nucleotide_cyclase"/>
</dbReference>
<dbReference type="Pfam" id="PF00990">
    <property type="entry name" value="GGDEF"/>
    <property type="match status" value="1"/>
</dbReference>
<dbReference type="PROSITE" id="PS50112">
    <property type="entry name" value="PAS"/>
    <property type="match status" value="2"/>
</dbReference>
<dbReference type="SMART" id="SM00091">
    <property type="entry name" value="PAS"/>
    <property type="match status" value="2"/>
</dbReference>
<dbReference type="Proteomes" id="UP000619260">
    <property type="component" value="Unassembled WGS sequence"/>
</dbReference>
<organism evidence="4 5">
    <name type="scientific">Virgisporangium aliadipatigenens</name>
    <dbReference type="NCBI Taxonomy" id="741659"/>
    <lineage>
        <taxon>Bacteria</taxon>
        <taxon>Bacillati</taxon>
        <taxon>Actinomycetota</taxon>
        <taxon>Actinomycetes</taxon>
        <taxon>Micromonosporales</taxon>
        <taxon>Micromonosporaceae</taxon>
        <taxon>Virgisporangium</taxon>
    </lineage>
</organism>
<dbReference type="InterPro" id="IPR035965">
    <property type="entry name" value="PAS-like_dom_sf"/>
</dbReference>
<evidence type="ECO:0000259" key="2">
    <source>
        <dbReference type="PROSITE" id="PS50113"/>
    </source>
</evidence>
<dbReference type="PROSITE" id="PS50113">
    <property type="entry name" value="PAC"/>
    <property type="match status" value="1"/>
</dbReference>
<dbReference type="InterPro" id="IPR043128">
    <property type="entry name" value="Rev_trsase/Diguanyl_cyclase"/>
</dbReference>
<dbReference type="EMBL" id="BOPF01000038">
    <property type="protein sequence ID" value="GIJ50658.1"/>
    <property type="molecule type" value="Genomic_DNA"/>
</dbReference>
<evidence type="ECO:0008006" key="6">
    <source>
        <dbReference type="Google" id="ProtNLM"/>
    </source>
</evidence>
<dbReference type="Pfam" id="PF08447">
    <property type="entry name" value="PAS_3"/>
    <property type="match status" value="1"/>
</dbReference>
<dbReference type="InterPro" id="IPR013656">
    <property type="entry name" value="PAS_4"/>
</dbReference>
<dbReference type="CDD" id="cd01949">
    <property type="entry name" value="GGDEF"/>
    <property type="match status" value="1"/>
</dbReference>
<protein>
    <recommendedName>
        <fullName evidence="6">Diguanylate cyclase</fullName>
    </recommendedName>
</protein>
<evidence type="ECO:0000313" key="5">
    <source>
        <dbReference type="Proteomes" id="UP000619260"/>
    </source>
</evidence>
<proteinExistence type="predicted"/>
<dbReference type="InterPro" id="IPR052155">
    <property type="entry name" value="Biofilm_reg_signaling"/>
</dbReference>
<dbReference type="InterPro" id="IPR013655">
    <property type="entry name" value="PAS_fold_3"/>
</dbReference>
<dbReference type="NCBIfam" id="TIGR00254">
    <property type="entry name" value="GGDEF"/>
    <property type="match status" value="1"/>
</dbReference>
<gene>
    <name evidence="4" type="ORF">Val02_75440</name>
</gene>
<dbReference type="CDD" id="cd00130">
    <property type="entry name" value="PAS"/>
    <property type="match status" value="2"/>
</dbReference>
<dbReference type="SUPFAM" id="SSF55073">
    <property type="entry name" value="Nucleotide cyclase"/>
    <property type="match status" value="1"/>
</dbReference>
<sequence>MGQESRIDEAARDAVLDALRRDCPGAHVVAIAPSGLFVPMPADVALGTWQLISGPTSALALVVPEDNILVIDAWERTLRTGAVNLLVRPLADPAQQVRLHFIDMTHRHGVLLGFLTGFEAADDGPDLDGVAPIRPKVAVMRKDGMAVIQEVDDAATLILGWTREELLGRRTLDLVHPDEHQVAIDSWVSMLTRPGGTGRIRLRHRHRDGRWIWFEVTNHNRLADPEHGYVLAELLDITEEMAAQEALRASEQLLRRLTESLPVGVVQIDQDLRVVYHNERANRLLGRPVEQYRDAVAPGDRTEVDDALRAVLADGVDADLEVGLVHPFRGTRRLTVSLRALSGSSGAVTGAIISLADITEDVRMREELKYSAMFDSLTGCRNRASILGGLAGYLDLPACENSGVAAVFVDLDKFKQVNDRLGHAAGDALLVHVANRLRAAARHADLVGRLGGDEFLVVARDVASPADARMFAEKLATAISAGTVDLNGEPVRPEGSVGVAWSLPGDLDADALIAAADEAMYRAKRTHEVALANGTLARA</sequence>
<name>A0A8J3YUD6_9ACTN</name>
<dbReference type="PROSITE" id="PS50887">
    <property type="entry name" value="GGDEF"/>
    <property type="match status" value="1"/>
</dbReference>
<dbReference type="Gene3D" id="3.30.70.270">
    <property type="match status" value="1"/>
</dbReference>
<dbReference type="InterPro" id="IPR000014">
    <property type="entry name" value="PAS"/>
</dbReference>
<feature type="domain" description="PAC" evidence="2">
    <location>
        <begin position="196"/>
        <end position="249"/>
    </location>
</feature>
<reference evidence="4" key="1">
    <citation type="submission" date="2021-01" db="EMBL/GenBank/DDBJ databases">
        <title>Whole genome shotgun sequence of Virgisporangium aliadipatigenens NBRC 105644.</title>
        <authorList>
            <person name="Komaki H."/>
            <person name="Tamura T."/>
        </authorList>
    </citation>
    <scope>NUCLEOTIDE SEQUENCE</scope>
    <source>
        <strain evidence="4">NBRC 105644</strain>
    </source>
</reference>
<keyword evidence="5" id="KW-1185">Reference proteome</keyword>
<dbReference type="SMART" id="SM00267">
    <property type="entry name" value="GGDEF"/>
    <property type="match status" value="1"/>
</dbReference>
<dbReference type="InterPro" id="IPR000700">
    <property type="entry name" value="PAS-assoc_C"/>
</dbReference>
<feature type="domain" description="PAS" evidence="1">
    <location>
        <begin position="250"/>
        <end position="291"/>
    </location>
</feature>
<dbReference type="Pfam" id="PF08448">
    <property type="entry name" value="PAS_4"/>
    <property type="match status" value="1"/>
</dbReference>
<evidence type="ECO:0000259" key="1">
    <source>
        <dbReference type="PROSITE" id="PS50112"/>
    </source>
</evidence>
<evidence type="ECO:0000313" key="4">
    <source>
        <dbReference type="EMBL" id="GIJ50658.1"/>
    </source>
</evidence>
<evidence type="ECO:0000259" key="3">
    <source>
        <dbReference type="PROSITE" id="PS50887"/>
    </source>
</evidence>
<dbReference type="PANTHER" id="PTHR44757:SF2">
    <property type="entry name" value="BIOFILM ARCHITECTURE MAINTENANCE PROTEIN MBAA"/>
    <property type="match status" value="1"/>
</dbReference>
<dbReference type="InterPro" id="IPR000160">
    <property type="entry name" value="GGDEF_dom"/>
</dbReference>
<accession>A0A8J3YUD6</accession>
<dbReference type="Gene3D" id="3.30.450.20">
    <property type="entry name" value="PAS domain"/>
    <property type="match status" value="2"/>
</dbReference>
<dbReference type="PANTHER" id="PTHR44757">
    <property type="entry name" value="DIGUANYLATE CYCLASE DGCP"/>
    <property type="match status" value="1"/>
</dbReference>
<dbReference type="NCBIfam" id="TIGR00229">
    <property type="entry name" value="sensory_box"/>
    <property type="match status" value="2"/>
</dbReference>
<comment type="caution">
    <text evidence="4">The sequence shown here is derived from an EMBL/GenBank/DDBJ whole genome shotgun (WGS) entry which is preliminary data.</text>
</comment>
<feature type="domain" description="GGDEF" evidence="3">
    <location>
        <begin position="402"/>
        <end position="534"/>
    </location>
</feature>